<dbReference type="GO" id="GO:0046933">
    <property type="term" value="F:proton-transporting ATP synthase activity, rotational mechanism"/>
    <property type="evidence" value="ECO:0007669"/>
    <property type="project" value="UniProtKB-UniRule"/>
</dbReference>
<dbReference type="Gene3D" id="3.40.50.10580">
    <property type="entry name" value="ATPase, V1 complex, subunit F"/>
    <property type="match status" value="1"/>
</dbReference>
<comment type="similarity">
    <text evidence="1 4">Belongs to the V-ATPase F subunit family.</text>
</comment>
<dbReference type="HAMAP" id="MF_00312">
    <property type="entry name" value="ATP_synth_F_arch"/>
    <property type="match status" value="1"/>
</dbReference>
<keyword evidence="4" id="KW-0375">Hydrogen ion transport</keyword>
<dbReference type="InterPro" id="IPR022944">
    <property type="entry name" value="ATPase_V1-cplx_fsu_bac/arc"/>
</dbReference>
<dbReference type="Proteomes" id="UP000481872">
    <property type="component" value="Unassembled WGS sequence"/>
</dbReference>
<evidence type="ECO:0000256" key="1">
    <source>
        <dbReference type="ARBA" id="ARBA00010148"/>
    </source>
</evidence>
<dbReference type="GO" id="GO:0005524">
    <property type="term" value="F:ATP binding"/>
    <property type="evidence" value="ECO:0007669"/>
    <property type="project" value="UniProtKB-UniRule"/>
</dbReference>
<accession>A0A6M0H2X4</accession>
<dbReference type="GO" id="GO:0046961">
    <property type="term" value="F:proton-transporting ATPase activity, rotational mechanism"/>
    <property type="evidence" value="ECO:0007669"/>
    <property type="project" value="InterPro"/>
</dbReference>
<evidence type="ECO:0000313" key="5">
    <source>
        <dbReference type="EMBL" id="NEU04959.1"/>
    </source>
</evidence>
<evidence type="ECO:0000256" key="4">
    <source>
        <dbReference type="HAMAP-Rule" id="MF_00312"/>
    </source>
</evidence>
<evidence type="ECO:0000313" key="6">
    <source>
        <dbReference type="Proteomes" id="UP000481872"/>
    </source>
</evidence>
<dbReference type="RefSeq" id="WP_082761167.1">
    <property type="nucleotide sequence ID" value="NZ_JAAGPU010000014.1"/>
</dbReference>
<gene>
    <name evidence="4" type="primary">atpF</name>
    <name evidence="5" type="ORF">G3M99_08850</name>
</gene>
<evidence type="ECO:0000256" key="2">
    <source>
        <dbReference type="ARBA" id="ARBA00022448"/>
    </source>
</evidence>
<name>A0A6M0H2X4_9CLOT</name>
<comment type="function">
    <text evidence="4">Produces ATP from ADP in the presence of a proton gradient across the membrane.</text>
</comment>
<dbReference type="InterPro" id="IPR008218">
    <property type="entry name" value="ATPase_V1-cplx_f_g_su"/>
</dbReference>
<keyword evidence="6" id="KW-1185">Reference proteome</keyword>
<dbReference type="InterPro" id="IPR036906">
    <property type="entry name" value="ATPase_V1_fsu_sf"/>
</dbReference>
<reference evidence="5 6" key="1">
    <citation type="submission" date="2020-02" db="EMBL/GenBank/DDBJ databases">
        <title>Genome assembly of a novel Clostridium senegalense strain.</title>
        <authorList>
            <person name="Gupta T.B."/>
            <person name="Jauregui R."/>
            <person name="Maclean P."/>
            <person name="Nawarathana A."/>
            <person name="Brightwell G."/>
        </authorList>
    </citation>
    <scope>NUCLEOTIDE SEQUENCE [LARGE SCALE GENOMIC DNA]</scope>
    <source>
        <strain evidence="5 6">AGRFS4</strain>
    </source>
</reference>
<dbReference type="AlphaFoldDB" id="A0A6M0H2X4"/>
<dbReference type="SUPFAM" id="SSF159468">
    <property type="entry name" value="AtpF-like"/>
    <property type="match status" value="1"/>
</dbReference>
<proteinExistence type="inferred from homology"/>
<keyword evidence="4" id="KW-0066">ATP synthesis</keyword>
<keyword evidence="2 4" id="KW-0813">Transport</keyword>
<comment type="caution">
    <text evidence="5">The sequence shown here is derived from an EMBL/GenBank/DDBJ whole genome shotgun (WGS) entry which is preliminary data.</text>
</comment>
<evidence type="ECO:0000256" key="3">
    <source>
        <dbReference type="ARBA" id="ARBA00023065"/>
    </source>
</evidence>
<dbReference type="GO" id="GO:0042777">
    <property type="term" value="P:proton motive force-driven plasma membrane ATP synthesis"/>
    <property type="evidence" value="ECO:0007669"/>
    <property type="project" value="UniProtKB-UniRule"/>
</dbReference>
<sequence length="102" mass="11354">MHKIGVIGDKDSVLAFKAIGVDVFPVVEVEEARKAIDRLARNEYAVIFITEQLAQHLEETIERYTRELLPSIILIPSNQGSLNIGKKRVSDNVEKAVGVNIL</sequence>
<organism evidence="5 6">
    <name type="scientific">Clostridium senegalense</name>
    <dbReference type="NCBI Taxonomy" id="1465809"/>
    <lineage>
        <taxon>Bacteria</taxon>
        <taxon>Bacillati</taxon>
        <taxon>Bacillota</taxon>
        <taxon>Clostridia</taxon>
        <taxon>Eubacteriales</taxon>
        <taxon>Clostridiaceae</taxon>
        <taxon>Clostridium</taxon>
    </lineage>
</organism>
<dbReference type="NCBIfam" id="NF002384">
    <property type="entry name" value="PRK01395.1"/>
    <property type="match status" value="1"/>
</dbReference>
<keyword evidence="3 4" id="KW-0406">Ion transport</keyword>
<dbReference type="Pfam" id="PF01990">
    <property type="entry name" value="ATP-synt_F"/>
    <property type="match status" value="1"/>
</dbReference>
<dbReference type="EMBL" id="JAAGPU010000014">
    <property type="protein sequence ID" value="NEU04959.1"/>
    <property type="molecule type" value="Genomic_DNA"/>
</dbReference>
<protein>
    <recommendedName>
        <fullName evidence="4">V-type ATP synthase subunit F</fullName>
    </recommendedName>
    <alternativeName>
        <fullName evidence="4">V-ATPase subunit F</fullName>
    </alternativeName>
</protein>